<protein>
    <recommendedName>
        <fullName evidence="3">Transmembrane protein</fullName>
    </recommendedName>
</protein>
<keyword evidence="1" id="KW-0812">Transmembrane</keyword>
<evidence type="ECO:0000313" key="2">
    <source>
        <dbReference type="EMBL" id="QHU33842.1"/>
    </source>
</evidence>
<proteinExistence type="predicted"/>
<dbReference type="AlphaFoldDB" id="A0A6C0LX79"/>
<organism evidence="2">
    <name type="scientific">viral metagenome</name>
    <dbReference type="NCBI Taxonomy" id="1070528"/>
    <lineage>
        <taxon>unclassified sequences</taxon>
        <taxon>metagenomes</taxon>
        <taxon>organismal metagenomes</taxon>
    </lineage>
</organism>
<accession>A0A6C0LX79</accession>
<dbReference type="EMBL" id="MN740564">
    <property type="protein sequence ID" value="QHU33842.1"/>
    <property type="molecule type" value="Genomic_DNA"/>
</dbReference>
<keyword evidence="1" id="KW-1133">Transmembrane helix</keyword>
<reference evidence="2" key="1">
    <citation type="journal article" date="2020" name="Nature">
        <title>Giant virus diversity and host interactions through global metagenomics.</title>
        <authorList>
            <person name="Schulz F."/>
            <person name="Roux S."/>
            <person name="Paez-Espino D."/>
            <person name="Jungbluth S."/>
            <person name="Walsh D.A."/>
            <person name="Denef V.J."/>
            <person name="McMahon K.D."/>
            <person name="Konstantinidis K.T."/>
            <person name="Eloe-Fadrosh E.A."/>
            <person name="Kyrpides N.C."/>
            <person name="Woyke T."/>
        </authorList>
    </citation>
    <scope>NUCLEOTIDE SEQUENCE</scope>
    <source>
        <strain evidence="2">GVMAG-S-1016704-142</strain>
    </source>
</reference>
<name>A0A6C0LX79_9ZZZZ</name>
<keyword evidence="1" id="KW-0472">Membrane</keyword>
<evidence type="ECO:0000256" key="1">
    <source>
        <dbReference type="SAM" id="Phobius"/>
    </source>
</evidence>
<evidence type="ECO:0008006" key="3">
    <source>
        <dbReference type="Google" id="ProtNLM"/>
    </source>
</evidence>
<sequence length="170" mass="18538">MNILDAFSGDTPQEICSKMKDIIAYAPKNPLISVPLMSKCNEVCEKDQCIANIDPPTCTKCCEFAQTLEGEQQLAAAAYCKLWCNSNSDDNSGVCDTILTDNISIPDIIAKIVNIQAELDRVKKATDCSLDDDGNCFYKSTKSSNWTGVICVFILMALLIAVISFAMSTK</sequence>
<feature type="transmembrane region" description="Helical" evidence="1">
    <location>
        <begin position="146"/>
        <end position="167"/>
    </location>
</feature>